<dbReference type="GO" id="GO:0046872">
    <property type="term" value="F:metal ion binding"/>
    <property type="evidence" value="ECO:0007669"/>
    <property type="project" value="UniProtKB-KW"/>
</dbReference>
<dbReference type="NCBIfam" id="NF004885">
    <property type="entry name" value="PRK06246.1"/>
    <property type="match status" value="1"/>
</dbReference>
<dbReference type="NCBIfam" id="TIGR00722">
    <property type="entry name" value="ttdA_fumA_fumB"/>
    <property type="match status" value="1"/>
</dbReference>
<evidence type="ECO:0000256" key="1">
    <source>
        <dbReference type="ARBA" id="ARBA00008876"/>
    </source>
</evidence>
<evidence type="ECO:0000256" key="3">
    <source>
        <dbReference type="ARBA" id="ARBA00022723"/>
    </source>
</evidence>
<dbReference type="Proteomes" id="UP000317863">
    <property type="component" value="Unassembled WGS sequence"/>
</dbReference>
<gene>
    <name evidence="8" type="ORF">EXD82_00750</name>
</gene>
<keyword evidence="3" id="KW-0479">Metal-binding</keyword>
<dbReference type="GO" id="GO:0051539">
    <property type="term" value="F:4 iron, 4 sulfur cluster binding"/>
    <property type="evidence" value="ECO:0007669"/>
    <property type="project" value="UniProtKB-KW"/>
</dbReference>
<dbReference type="GO" id="GO:0004333">
    <property type="term" value="F:fumarate hydratase activity"/>
    <property type="evidence" value="ECO:0007669"/>
    <property type="project" value="UniProtKB-EC"/>
</dbReference>
<dbReference type="EC" id="4.2.1.2" evidence="8"/>
<evidence type="ECO:0000256" key="6">
    <source>
        <dbReference type="ARBA" id="ARBA00023239"/>
    </source>
</evidence>
<evidence type="ECO:0000313" key="8">
    <source>
        <dbReference type="EMBL" id="TQQ85775.1"/>
    </source>
</evidence>
<dbReference type="Pfam" id="PF05681">
    <property type="entry name" value="Fumerase"/>
    <property type="match status" value="1"/>
</dbReference>
<sequence>MRVINSRVITDEVKRLCMEAAVYLGEDVKSCIRERIETEESETGKNILSILLENARKAEETKTPICQDTGMAVFFVKVGQDVVVEGETITEAINRGVSEGYTEGYLRKSVVSPIDRINTQDNTPAVIHYDFVKGDKIEIEFAAKGFGSENMSALKMLKPSDGVEGIKKFVVETVSNAGPNPCPPTVIGVGIGGTMDKCCQIAKKALFRELGKHSDDEFTANLEKEILEEINKLGIGPQGFGGSTTSFAVHIETYPTHIAGLPVAVNVNCHASRHKSTVI</sequence>
<dbReference type="PANTHER" id="PTHR30389">
    <property type="entry name" value="FUMARATE HYDRATASE-RELATED"/>
    <property type="match status" value="1"/>
</dbReference>
<dbReference type="RefSeq" id="WP_142534999.1">
    <property type="nucleotide sequence ID" value="NZ_SGJB01000001.1"/>
</dbReference>
<dbReference type="OrthoDB" id="9798978at2"/>
<evidence type="ECO:0000256" key="4">
    <source>
        <dbReference type="ARBA" id="ARBA00023004"/>
    </source>
</evidence>
<evidence type="ECO:0000259" key="7">
    <source>
        <dbReference type="Pfam" id="PF05681"/>
    </source>
</evidence>
<comment type="similarity">
    <text evidence="1">Belongs to the class-I fumarase family.</text>
</comment>
<proteinExistence type="inferred from homology"/>
<keyword evidence="6 8" id="KW-0456">Lyase</keyword>
<dbReference type="InterPro" id="IPR051208">
    <property type="entry name" value="Class-I_Fumarase/Tartrate_DH"/>
</dbReference>
<evidence type="ECO:0000256" key="2">
    <source>
        <dbReference type="ARBA" id="ARBA00022485"/>
    </source>
</evidence>
<keyword evidence="9" id="KW-1185">Reference proteome</keyword>
<accession>A0A544QYT3</accession>
<name>A0A544QYT3_9FIRM</name>
<keyword evidence="2" id="KW-0004">4Fe-4S</keyword>
<dbReference type="EMBL" id="SGJB01000001">
    <property type="protein sequence ID" value="TQQ85775.1"/>
    <property type="molecule type" value="Genomic_DNA"/>
</dbReference>
<feature type="domain" description="Fe-S hydro-lyase tartrate dehydratase alpha-type catalytic" evidence="7">
    <location>
        <begin position="11"/>
        <end position="276"/>
    </location>
</feature>
<protein>
    <submittedName>
        <fullName evidence="8">Fumarate hydratase</fullName>
        <ecNumber evidence="8">4.2.1.2</ecNumber>
    </submittedName>
</protein>
<evidence type="ECO:0000313" key="9">
    <source>
        <dbReference type="Proteomes" id="UP000317863"/>
    </source>
</evidence>
<evidence type="ECO:0000256" key="5">
    <source>
        <dbReference type="ARBA" id="ARBA00023014"/>
    </source>
</evidence>
<reference evidence="8 9" key="1">
    <citation type="submission" date="2019-02" db="EMBL/GenBank/DDBJ databases">
        <title>Peptostreptococcaceae bacterium ZHW00191 nov., a new bacterium isolated from the human gut.</title>
        <authorList>
            <person name="Zhou H.-W."/>
            <person name="Chen X.-J."/>
        </authorList>
    </citation>
    <scope>NUCLEOTIDE SEQUENCE [LARGE SCALE GENOMIC DNA]</scope>
    <source>
        <strain evidence="8 9">ZHW00191</strain>
    </source>
</reference>
<dbReference type="InterPro" id="IPR004646">
    <property type="entry name" value="Fe-S_hydro-lyase_TtdA-typ_cat"/>
</dbReference>
<dbReference type="PANTHER" id="PTHR30389:SF17">
    <property type="entry name" value="L(+)-TARTRATE DEHYDRATASE SUBUNIT ALPHA-RELATED"/>
    <property type="match status" value="1"/>
</dbReference>
<dbReference type="AlphaFoldDB" id="A0A544QYT3"/>
<organism evidence="8 9">
    <name type="scientific">Peptacetobacter hominis</name>
    <dbReference type="NCBI Taxonomy" id="2743610"/>
    <lineage>
        <taxon>Bacteria</taxon>
        <taxon>Bacillati</taxon>
        <taxon>Bacillota</taxon>
        <taxon>Clostridia</taxon>
        <taxon>Peptostreptococcales</taxon>
        <taxon>Peptostreptococcaceae</taxon>
        <taxon>Peptacetobacter</taxon>
    </lineage>
</organism>
<keyword evidence="5" id="KW-0411">Iron-sulfur</keyword>
<comment type="caution">
    <text evidence="8">The sequence shown here is derived from an EMBL/GenBank/DDBJ whole genome shotgun (WGS) entry which is preliminary data.</text>
</comment>
<keyword evidence="4" id="KW-0408">Iron</keyword>